<dbReference type="HOGENOM" id="CLU_033058_2_0_4"/>
<dbReference type="InterPro" id="IPR036611">
    <property type="entry name" value="Trigger_fac_ribosome-bd_sf"/>
</dbReference>
<organism evidence="15 16">
    <name type="scientific">Sutterella wadsworthensis HGA0223</name>
    <dbReference type="NCBI Taxonomy" id="1203554"/>
    <lineage>
        <taxon>Bacteria</taxon>
        <taxon>Pseudomonadati</taxon>
        <taxon>Pseudomonadota</taxon>
        <taxon>Betaproteobacteria</taxon>
        <taxon>Burkholderiales</taxon>
        <taxon>Sutterellaceae</taxon>
        <taxon>Sutterella</taxon>
    </lineage>
</organism>
<name>S3BKE6_9BURK</name>
<dbReference type="EMBL" id="ATCF01000009">
    <property type="protein sequence ID" value="EPE00812.1"/>
    <property type="molecule type" value="Genomic_DNA"/>
</dbReference>
<reference evidence="15 16" key="1">
    <citation type="submission" date="2013-04" db="EMBL/GenBank/DDBJ databases">
        <title>The Genome Sequence of Sutterella wadsworthensis HGA0223.</title>
        <authorList>
            <consortium name="The Broad Institute Genomics Platform"/>
            <person name="Earl A."/>
            <person name="Ward D."/>
            <person name="Feldgarden M."/>
            <person name="Gevers D."/>
            <person name="Schmidt T.M."/>
            <person name="Dover J."/>
            <person name="Dai D."/>
            <person name="Walker B."/>
            <person name="Young S."/>
            <person name="Zeng Q."/>
            <person name="Gargeya S."/>
            <person name="Fitzgerald M."/>
            <person name="Haas B."/>
            <person name="Abouelleil A."/>
            <person name="Allen A.W."/>
            <person name="Alvarado L."/>
            <person name="Arachchi H.M."/>
            <person name="Berlin A.M."/>
            <person name="Chapman S.B."/>
            <person name="Gainer-Dewar J."/>
            <person name="Goldberg J."/>
            <person name="Griggs A."/>
            <person name="Gujja S."/>
            <person name="Hansen M."/>
            <person name="Howarth C."/>
            <person name="Imamovic A."/>
            <person name="Ireland A."/>
            <person name="Larimer J."/>
            <person name="McCowan C."/>
            <person name="Murphy C."/>
            <person name="Pearson M."/>
            <person name="Poon T.W."/>
            <person name="Priest M."/>
            <person name="Roberts A."/>
            <person name="Saif S."/>
            <person name="Shea T."/>
            <person name="Sisk P."/>
            <person name="Sykes S."/>
            <person name="Wortman J."/>
            <person name="Nusbaum C."/>
            <person name="Birren B."/>
        </authorList>
    </citation>
    <scope>NUCLEOTIDE SEQUENCE [LARGE SCALE GENOMIC DNA]</scope>
    <source>
        <strain evidence="15 16">HGA0223</strain>
    </source>
</reference>
<dbReference type="PROSITE" id="PS50059">
    <property type="entry name" value="FKBP_PPIASE"/>
    <property type="match status" value="1"/>
</dbReference>
<dbReference type="SUPFAM" id="SSF102735">
    <property type="entry name" value="Trigger factor ribosome-binding domain"/>
    <property type="match status" value="1"/>
</dbReference>
<keyword evidence="8 11" id="KW-0413">Isomerase</keyword>
<dbReference type="Proteomes" id="UP000014400">
    <property type="component" value="Unassembled WGS sequence"/>
</dbReference>
<dbReference type="InterPro" id="IPR008880">
    <property type="entry name" value="Trigger_fac_C"/>
</dbReference>
<dbReference type="Pfam" id="PF05698">
    <property type="entry name" value="Trigger_C"/>
    <property type="match status" value="1"/>
</dbReference>
<gene>
    <name evidence="11" type="primary">tig</name>
    <name evidence="15" type="ORF">HMPREF1476_00535</name>
</gene>
<evidence type="ECO:0000259" key="14">
    <source>
        <dbReference type="PROSITE" id="PS50059"/>
    </source>
</evidence>
<keyword evidence="11" id="KW-0963">Cytoplasm</keyword>
<dbReference type="InterPro" id="IPR001179">
    <property type="entry name" value="PPIase_FKBP_dom"/>
</dbReference>
<evidence type="ECO:0000256" key="7">
    <source>
        <dbReference type="ARBA" id="ARBA00023186"/>
    </source>
</evidence>
<dbReference type="Pfam" id="PF05697">
    <property type="entry name" value="Trigger_N"/>
    <property type="match status" value="1"/>
</dbReference>
<evidence type="ECO:0000256" key="4">
    <source>
        <dbReference type="ARBA" id="ARBA00016902"/>
    </source>
</evidence>
<dbReference type="GO" id="GO:0005737">
    <property type="term" value="C:cytoplasm"/>
    <property type="evidence" value="ECO:0007669"/>
    <property type="project" value="UniProtKB-SubCell"/>
</dbReference>
<keyword evidence="7 11" id="KW-0143">Chaperone</keyword>
<dbReference type="eggNOG" id="COG0544">
    <property type="taxonomic scope" value="Bacteria"/>
</dbReference>
<dbReference type="InterPro" id="IPR005215">
    <property type="entry name" value="Trig_fac"/>
</dbReference>
<dbReference type="HAMAP" id="MF_00303">
    <property type="entry name" value="Trigger_factor_Tig"/>
    <property type="match status" value="1"/>
</dbReference>
<evidence type="ECO:0000256" key="10">
    <source>
        <dbReference type="ARBA" id="ARBA00029986"/>
    </source>
</evidence>
<dbReference type="Gene3D" id="3.10.50.40">
    <property type="match status" value="1"/>
</dbReference>
<dbReference type="GO" id="GO:0051301">
    <property type="term" value="P:cell division"/>
    <property type="evidence" value="ECO:0007669"/>
    <property type="project" value="UniProtKB-KW"/>
</dbReference>
<evidence type="ECO:0000313" key="15">
    <source>
        <dbReference type="EMBL" id="EPE00812.1"/>
    </source>
</evidence>
<comment type="subcellular location">
    <subcellularLocation>
        <location evidence="11">Cytoplasm</location>
    </subcellularLocation>
    <text evidence="11">About half TF is bound to the ribosome near the polypeptide exit tunnel while the other half is free in the cytoplasm.</text>
</comment>
<evidence type="ECO:0000256" key="5">
    <source>
        <dbReference type="ARBA" id="ARBA00022618"/>
    </source>
</evidence>
<proteinExistence type="inferred from homology"/>
<comment type="domain">
    <text evidence="11">Consists of 3 domains; the N-terminus binds the ribosome, the middle domain has PPIase activity, while the C-terminus has intrinsic chaperone activity on its own.</text>
</comment>
<keyword evidence="16" id="KW-1185">Reference proteome</keyword>
<dbReference type="STRING" id="1203554.HMPREF1476_00535"/>
<comment type="caution">
    <text evidence="15">The sequence shown here is derived from an EMBL/GenBank/DDBJ whole genome shotgun (WGS) entry which is preliminary data.</text>
</comment>
<feature type="domain" description="PPIase FKBP-type" evidence="14">
    <location>
        <begin position="244"/>
        <end position="324"/>
    </location>
</feature>
<comment type="similarity">
    <text evidence="2 11 13">Belongs to the FKBP-type PPIase family. Tig subfamily.</text>
</comment>
<dbReference type="InterPro" id="IPR027304">
    <property type="entry name" value="Trigger_fact/SurA_dom_sf"/>
</dbReference>
<dbReference type="Pfam" id="PF00254">
    <property type="entry name" value="FKBP_C"/>
    <property type="match status" value="1"/>
</dbReference>
<dbReference type="InterPro" id="IPR046357">
    <property type="entry name" value="PPIase_dom_sf"/>
</dbReference>
<dbReference type="GO" id="GO:0043022">
    <property type="term" value="F:ribosome binding"/>
    <property type="evidence" value="ECO:0007669"/>
    <property type="project" value="TreeGrafter"/>
</dbReference>
<dbReference type="Gene3D" id="3.30.70.1050">
    <property type="entry name" value="Trigger factor ribosome-binding domain"/>
    <property type="match status" value="1"/>
</dbReference>
<dbReference type="FunFam" id="3.10.50.40:FF:000001">
    <property type="entry name" value="Trigger factor"/>
    <property type="match status" value="1"/>
</dbReference>
<keyword evidence="5 11" id="KW-0132">Cell division</keyword>
<dbReference type="NCBIfam" id="TIGR00115">
    <property type="entry name" value="tig"/>
    <property type="match status" value="1"/>
</dbReference>
<accession>S3BKE6</accession>
<evidence type="ECO:0000256" key="9">
    <source>
        <dbReference type="ARBA" id="ARBA00023306"/>
    </source>
</evidence>
<dbReference type="GO" id="GO:0015031">
    <property type="term" value="P:protein transport"/>
    <property type="evidence" value="ECO:0007669"/>
    <property type="project" value="UniProtKB-UniRule"/>
</dbReference>
<dbReference type="PATRIC" id="fig|1203554.3.peg.519"/>
<dbReference type="PANTHER" id="PTHR30560:SF3">
    <property type="entry name" value="TRIGGER FACTOR-LIKE PROTEIN TIG, CHLOROPLASTIC"/>
    <property type="match status" value="1"/>
</dbReference>
<evidence type="ECO:0000256" key="3">
    <source>
        <dbReference type="ARBA" id="ARBA00013194"/>
    </source>
</evidence>
<evidence type="ECO:0000256" key="11">
    <source>
        <dbReference type="HAMAP-Rule" id="MF_00303"/>
    </source>
</evidence>
<comment type="catalytic activity">
    <reaction evidence="1 11 12">
        <text>[protein]-peptidylproline (omega=180) = [protein]-peptidylproline (omega=0)</text>
        <dbReference type="Rhea" id="RHEA:16237"/>
        <dbReference type="Rhea" id="RHEA-COMP:10747"/>
        <dbReference type="Rhea" id="RHEA-COMP:10748"/>
        <dbReference type="ChEBI" id="CHEBI:83833"/>
        <dbReference type="ChEBI" id="CHEBI:83834"/>
        <dbReference type="EC" id="5.2.1.8"/>
    </reaction>
</comment>
<dbReference type="InterPro" id="IPR037041">
    <property type="entry name" value="Trigger_fac_C_sf"/>
</dbReference>
<dbReference type="GO" id="GO:0051083">
    <property type="term" value="P:'de novo' cotranslational protein folding"/>
    <property type="evidence" value="ECO:0007669"/>
    <property type="project" value="TreeGrafter"/>
</dbReference>
<evidence type="ECO:0000256" key="12">
    <source>
        <dbReference type="PROSITE-ProRule" id="PRU00277"/>
    </source>
</evidence>
<evidence type="ECO:0000256" key="13">
    <source>
        <dbReference type="RuleBase" id="RU003914"/>
    </source>
</evidence>
<protein>
    <recommendedName>
        <fullName evidence="4 11">Trigger factor</fullName>
        <shortName evidence="11">TF</shortName>
        <ecNumber evidence="3 11">5.2.1.8</ecNumber>
    </recommendedName>
    <alternativeName>
        <fullName evidence="10 11">PPIase</fullName>
    </alternativeName>
</protein>
<dbReference type="SUPFAM" id="SSF109998">
    <property type="entry name" value="Triger factor/SurA peptide-binding domain-like"/>
    <property type="match status" value="1"/>
</dbReference>
<sequence>MVGFFWLLQITGDQNSPDEGQIFRTVRLSFLAERSLFTHRAAPAPEVVFRCKTDRNYIKIKAMTEEKTEQAVEQAAAPETKKEEAPAVSLERTLELSVPSAQVRELAQKHLRGYAKDARMPGFRKGHVPMKQVEAMYGMRAFDEALNELVGQAWSKAAQASGLQIAGAPKVEAVEGANGDEETMRFTAKFEVFPEITYPDFKALNLKRYTSTVDDAAVEETINVMRKQRVTYTEAAADRAAQKDDRVTVNFTGTKEGIEFPGGKAEGFQFVIGSGRMLAEFDAAVAGMKAGESKTFDLTFPKEYGPADLNGATVQFLVEVTKVEEPHFPTIDDEFAQSLGVKDGVAAMRADVKKNLEREVSYRLEQRTAAEVFSALDKVLTFPVPAAVVEEERRAMAQQYAQAMRSRGLEAPKDIPDSMFQEPAVKKARVGLFISEVVQREKLTATDEQITARAQSIAASYENPAEVVQYLTTDRQSRVNVAMQVQEENVTNWLLGQAATEEVPVEFDKVMKGEF</sequence>
<dbReference type="SUPFAM" id="SSF54534">
    <property type="entry name" value="FKBP-like"/>
    <property type="match status" value="1"/>
</dbReference>
<dbReference type="InterPro" id="IPR008881">
    <property type="entry name" value="Trigger_fac_ribosome-bd_bac"/>
</dbReference>
<dbReference type="AlphaFoldDB" id="S3BKE6"/>
<comment type="function">
    <text evidence="11">Involved in protein export. Acts as a chaperone by maintaining the newly synthesized protein in an open conformation. Functions as a peptidyl-prolyl cis-trans isomerase.</text>
</comment>
<evidence type="ECO:0000313" key="16">
    <source>
        <dbReference type="Proteomes" id="UP000014400"/>
    </source>
</evidence>
<dbReference type="GO" id="GO:0043335">
    <property type="term" value="P:protein unfolding"/>
    <property type="evidence" value="ECO:0007669"/>
    <property type="project" value="TreeGrafter"/>
</dbReference>
<evidence type="ECO:0000256" key="2">
    <source>
        <dbReference type="ARBA" id="ARBA00005464"/>
    </source>
</evidence>
<dbReference type="PANTHER" id="PTHR30560">
    <property type="entry name" value="TRIGGER FACTOR CHAPERONE AND PEPTIDYL-PROLYL CIS/TRANS ISOMERASE"/>
    <property type="match status" value="1"/>
</dbReference>
<dbReference type="Gene3D" id="1.10.3120.10">
    <property type="entry name" value="Trigger factor, C-terminal domain"/>
    <property type="match status" value="1"/>
</dbReference>
<keyword evidence="9 11" id="KW-0131">Cell cycle</keyword>
<evidence type="ECO:0000256" key="1">
    <source>
        <dbReference type="ARBA" id="ARBA00000971"/>
    </source>
</evidence>
<evidence type="ECO:0000256" key="8">
    <source>
        <dbReference type="ARBA" id="ARBA00023235"/>
    </source>
</evidence>
<keyword evidence="6 11" id="KW-0697">Rotamase</keyword>
<dbReference type="EC" id="5.2.1.8" evidence="3 11"/>
<dbReference type="GO" id="GO:0044183">
    <property type="term" value="F:protein folding chaperone"/>
    <property type="evidence" value="ECO:0007669"/>
    <property type="project" value="TreeGrafter"/>
</dbReference>
<dbReference type="GO" id="GO:0003755">
    <property type="term" value="F:peptidyl-prolyl cis-trans isomerase activity"/>
    <property type="evidence" value="ECO:0007669"/>
    <property type="project" value="UniProtKB-UniRule"/>
</dbReference>
<evidence type="ECO:0000256" key="6">
    <source>
        <dbReference type="ARBA" id="ARBA00023110"/>
    </source>
</evidence>